<name>A0A7J5TZ88_9BACT</name>
<sequence length="112" mass="13103">MHTEAQLKLLFDRLEQKITYLQDHANQLTVLVDQLEHEKKSLQSTIQEQRNRIKELEKKPVSDKQTFTKSAKIGKIVKDNLAPTADHTELKRKLDEYIREIEQLIAHLSTLS</sequence>
<proteinExistence type="predicted"/>
<feature type="coiled-coil region" evidence="1">
    <location>
        <begin position="25"/>
        <end position="59"/>
    </location>
</feature>
<comment type="caution">
    <text evidence="2">The sequence shown here is derived from an EMBL/GenBank/DDBJ whole genome shotgun (WGS) entry which is preliminary data.</text>
</comment>
<evidence type="ECO:0000256" key="1">
    <source>
        <dbReference type="SAM" id="Coils"/>
    </source>
</evidence>
<accession>A0A7J5TZ88</accession>
<dbReference type="AlphaFoldDB" id="A0A7J5TZ88"/>
<dbReference type="EMBL" id="WELI01000005">
    <property type="protein sequence ID" value="KAB7730385.1"/>
    <property type="molecule type" value="Genomic_DNA"/>
</dbReference>
<gene>
    <name evidence="2" type="ORF">F5984_14635</name>
</gene>
<protein>
    <submittedName>
        <fullName evidence="2">Uncharacterized protein</fullName>
    </submittedName>
</protein>
<organism evidence="2 3">
    <name type="scientific">Rudanella paleaurantiibacter</name>
    <dbReference type="NCBI Taxonomy" id="2614655"/>
    <lineage>
        <taxon>Bacteria</taxon>
        <taxon>Pseudomonadati</taxon>
        <taxon>Bacteroidota</taxon>
        <taxon>Cytophagia</taxon>
        <taxon>Cytophagales</taxon>
        <taxon>Cytophagaceae</taxon>
        <taxon>Rudanella</taxon>
    </lineage>
</organism>
<dbReference type="RefSeq" id="WP_152124972.1">
    <property type="nucleotide sequence ID" value="NZ_WELI01000005.1"/>
</dbReference>
<keyword evidence="3" id="KW-1185">Reference proteome</keyword>
<dbReference type="Proteomes" id="UP000488299">
    <property type="component" value="Unassembled WGS sequence"/>
</dbReference>
<evidence type="ECO:0000313" key="3">
    <source>
        <dbReference type="Proteomes" id="UP000488299"/>
    </source>
</evidence>
<keyword evidence="1" id="KW-0175">Coiled coil</keyword>
<evidence type="ECO:0000313" key="2">
    <source>
        <dbReference type="EMBL" id="KAB7730385.1"/>
    </source>
</evidence>
<reference evidence="2 3" key="1">
    <citation type="submission" date="2019-10" db="EMBL/GenBank/DDBJ databases">
        <title>Rudanella paleaurantiibacter sp. nov., isolated from sludge.</title>
        <authorList>
            <person name="Xu S.Q."/>
        </authorList>
    </citation>
    <scope>NUCLEOTIDE SEQUENCE [LARGE SCALE GENOMIC DNA]</scope>
    <source>
        <strain evidence="2 3">HX-22-17</strain>
    </source>
</reference>